<dbReference type="PROSITE" id="PS01060">
    <property type="entry name" value="FLIP_1"/>
    <property type="match status" value="1"/>
</dbReference>
<evidence type="ECO:0000256" key="9">
    <source>
        <dbReference type="ARBA" id="ARBA00022989"/>
    </source>
</evidence>
<keyword evidence="4" id="KW-0813">Transport</keyword>
<evidence type="ECO:0000256" key="11">
    <source>
        <dbReference type="ARBA" id="ARBA00023143"/>
    </source>
</evidence>
<evidence type="ECO:0000313" key="14">
    <source>
        <dbReference type="EMBL" id="VAX30432.1"/>
    </source>
</evidence>
<evidence type="ECO:0000256" key="2">
    <source>
        <dbReference type="ARBA" id="ARBA00004651"/>
    </source>
</evidence>
<dbReference type="PROSITE" id="PS01061">
    <property type="entry name" value="FLIP_2"/>
    <property type="match status" value="1"/>
</dbReference>
<keyword evidence="14" id="KW-0969">Cilium</keyword>
<keyword evidence="5" id="KW-1003">Cell membrane</keyword>
<keyword evidence="14" id="KW-0966">Cell projection</keyword>
<dbReference type="AlphaFoldDB" id="A0A3B1CQ40"/>
<evidence type="ECO:0000256" key="3">
    <source>
        <dbReference type="ARBA" id="ARBA00021714"/>
    </source>
</evidence>
<dbReference type="EMBL" id="UOGF01000060">
    <property type="protein sequence ID" value="VAX30432.1"/>
    <property type="molecule type" value="Genomic_DNA"/>
</dbReference>
<keyword evidence="9 13" id="KW-1133">Transmembrane helix</keyword>
<evidence type="ECO:0000256" key="10">
    <source>
        <dbReference type="ARBA" id="ARBA00023136"/>
    </source>
</evidence>
<dbReference type="NCBIfam" id="TIGR01103">
    <property type="entry name" value="fliP"/>
    <property type="match status" value="1"/>
</dbReference>
<evidence type="ECO:0000256" key="1">
    <source>
        <dbReference type="ARBA" id="ARBA00004117"/>
    </source>
</evidence>
<feature type="transmembrane region" description="Helical" evidence="13">
    <location>
        <begin position="63"/>
        <end position="90"/>
    </location>
</feature>
<organism evidence="14">
    <name type="scientific">hydrothermal vent metagenome</name>
    <dbReference type="NCBI Taxonomy" id="652676"/>
    <lineage>
        <taxon>unclassified sequences</taxon>
        <taxon>metagenomes</taxon>
        <taxon>ecological metagenomes</taxon>
    </lineage>
</organism>
<keyword evidence="7" id="KW-1005">Bacterial flagellum biogenesis</keyword>
<dbReference type="PANTHER" id="PTHR30587:SF0">
    <property type="entry name" value="FLAGELLAR BIOSYNTHETIC PROTEIN FLIP"/>
    <property type="match status" value="1"/>
</dbReference>
<dbReference type="GO" id="GO:0009306">
    <property type="term" value="P:protein secretion"/>
    <property type="evidence" value="ECO:0007669"/>
    <property type="project" value="InterPro"/>
</dbReference>
<accession>A0A3B1CQ40</accession>
<evidence type="ECO:0000256" key="5">
    <source>
        <dbReference type="ARBA" id="ARBA00022475"/>
    </source>
</evidence>
<feature type="transmembrane region" description="Helical" evidence="13">
    <location>
        <begin position="242"/>
        <end position="263"/>
    </location>
</feature>
<keyword evidence="8" id="KW-0653">Protein transport</keyword>
<dbReference type="PRINTS" id="PR00951">
    <property type="entry name" value="FLGBIOSNFLIP"/>
</dbReference>
<dbReference type="Pfam" id="PF00813">
    <property type="entry name" value="FliP"/>
    <property type="match status" value="1"/>
</dbReference>
<gene>
    <name evidence="14" type="ORF">MNBD_NITROSPIRAE01-700</name>
</gene>
<reference evidence="14" key="1">
    <citation type="submission" date="2018-06" db="EMBL/GenBank/DDBJ databases">
        <authorList>
            <person name="Zhirakovskaya E."/>
        </authorList>
    </citation>
    <scope>NUCLEOTIDE SEQUENCE</scope>
</reference>
<evidence type="ECO:0000256" key="8">
    <source>
        <dbReference type="ARBA" id="ARBA00022927"/>
    </source>
</evidence>
<proteinExistence type="predicted"/>
<dbReference type="GO" id="GO:0044781">
    <property type="term" value="P:bacterial-type flagellum organization"/>
    <property type="evidence" value="ECO:0007669"/>
    <property type="project" value="UniProtKB-KW"/>
</dbReference>
<evidence type="ECO:0000256" key="7">
    <source>
        <dbReference type="ARBA" id="ARBA00022795"/>
    </source>
</evidence>
<evidence type="ECO:0000256" key="6">
    <source>
        <dbReference type="ARBA" id="ARBA00022692"/>
    </source>
</evidence>
<protein>
    <recommendedName>
        <fullName evidence="3">Flagellar biosynthetic protein FliP</fullName>
    </recommendedName>
</protein>
<evidence type="ECO:0000256" key="4">
    <source>
        <dbReference type="ARBA" id="ARBA00022448"/>
    </source>
</evidence>
<keyword evidence="14" id="KW-0282">Flagellum</keyword>
<keyword evidence="6 13" id="KW-0812">Transmembrane</keyword>
<evidence type="ECO:0000256" key="13">
    <source>
        <dbReference type="SAM" id="Phobius"/>
    </source>
</evidence>
<dbReference type="GO" id="GO:0009425">
    <property type="term" value="C:bacterial-type flagellum basal body"/>
    <property type="evidence" value="ECO:0007669"/>
    <property type="project" value="UniProtKB-SubCell"/>
</dbReference>
<dbReference type="PRINTS" id="PR01302">
    <property type="entry name" value="TYPE3IMPPROT"/>
</dbReference>
<feature type="transmembrane region" description="Helical" evidence="13">
    <location>
        <begin position="111"/>
        <end position="128"/>
    </location>
</feature>
<dbReference type="InterPro" id="IPR005838">
    <property type="entry name" value="T3SS_IM_P"/>
</dbReference>
<feature type="transmembrane region" description="Helical" evidence="13">
    <location>
        <begin position="210"/>
        <end position="230"/>
    </location>
</feature>
<evidence type="ECO:0000256" key="12">
    <source>
        <dbReference type="ARBA" id="ARBA00023225"/>
    </source>
</evidence>
<sequence length="267" mass="29716">MNHALVEKRRVSWRLFILVLSALIATLFLFFLLPHVSLAQTPATEAPSVTVSLGAGSSERFSVAIQILILLTVLSLAPAIFIMMSSFTRIIVVLSFMRQAFGTQQSPPNQVLIGLALFLTFLVMAPVWQQVNTEALQPYLDEKISQEDALDLAMSPVRNFMLRQVREKDLSLFVKLAKLPQPKNPSDLPIFTIIPAFMISELRTAFQIGFLVYLPFLVIDIVVASILMSMGMMMLPPVMISLPFKLILFVLADGWYLVVGSLVKGFA</sequence>
<comment type="subcellular location">
    <subcellularLocation>
        <location evidence="1">Bacterial flagellum basal body</location>
    </subcellularLocation>
    <subcellularLocation>
        <location evidence="2">Cell membrane</location>
        <topology evidence="2">Multi-pass membrane protein</topology>
    </subcellularLocation>
</comment>
<keyword evidence="10 13" id="KW-0472">Membrane</keyword>
<keyword evidence="11" id="KW-0975">Bacterial flagellum</keyword>
<keyword evidence="12" id="KW-1006">Bacterial flagellum protein export</keyword>
<dbReference type="PANTHER" id="PTHR30587">
    <property type="entry name" value="FLAGELLAR BIOSYNTHETIC PROTEIN FLIP"/>
    <property type="match status" value="1"/>
</dbReference>
<dbReference type="InterPro" id="IPR005837">
    <property type="entry name" value="FliP"/>
</dbReference>
<dbReference type="GO" id="GO:0005886">
    <property type="term" value="C:plasma membrane"/>
    <property type="evidence" value="ECO:0007669"/>
    <property type="project" value="UniProtKB-SubCell"/>
</dbReference>
<name>A0A3B1CQ40_9ZZZZ</name>
<dbReference type="NCBIfam" id="NF009438">
    <property type="entry name" value="PRK12797.1"/>
    <property type="match status" value="1"/>
</dbReference>